<comment type="similarity">
    <text evidence="2">Belongs to the sulfatase family.</text>
</comment>
<evidence type="ECO:0000256" key="6">
    <source>
        <dbReference type="ARBA" id="ARBA00022837"/>
    </source>
</evidence>
<evidence type="ECO:0000256" key="1">
    <source>
        <dbReference type="ARBA" id="ARBA00001913"/>
    </source>
</evidence>
<evidence type="ECO:0000256" key="5">
    <source>
        <dbReference type="ARBA" id="ARBA00022801"/>
    </source>
</evidence>
<feature type="domain" description="Sulfatase N-terminal" evidence="8">
    <location>
        <begin position="24"/>
        <end position="365"/>
    </location>
</feature>
<feature type="chain" id="PRO_5022179980" evidence="7">
    <location>
        <begin position="20"/>
        <end position="481"/>
    </location>
</feature>
<comment type="cofactor">
    <cofactor evidence="1">
        <name>Ca(2+)</name>
        <dbReference type="ChEBI" id="CHEBI:29108"/>
    </cofactor>
</comment>
<dbReference type="EC" id="3.1.6.6" evidence="9"/>
<keyword evidence="5 9" id="KW-0378">Hydrolase</keyword>
<reference evidence="9 10" key="1">
    <citation type="submission" date="2019-03" db="EMBL/GenBank/DDBJ databases">
        <title>Deep-cultivation of Planctomycetes and their phenomic and genomic characterization uncovers novel biology.</title>
        <authorList>
            <person name="Wiegand S."/>
            <person name="Jogler M."/>
            <person name="Boedeker C."/>
            <person name="Pinto D."/>
            <person name="Vollmers J."/>
            <person name="Rivas-Marin E."/>
            <person name="Kohn T."/>
            <person name="Peeters S.H."/>
            <person name="Heuer A."/>
            <person name="Rast P."/>
            <person name="Oberbeckmann S."/>
            <person name="Bunk B."/>
            <person name="Jeske O."/>
            <person name="Meyerdierks A."/>
            <person name="Storesund J.E."/>
            <person name="Kallscheuer N."/>
            <person name="Luecker S."/>
            <person name="Lage O.M."/>
            <person name="Pohl T."/>
            <person name="Merkel B.J."/>
            <person name="Hornburger P."/>
            <person name="Mueller R.-W."/>
            <person name="Bruemmer F."/>
            <person name="Labrenz M."/>
            <person name="Spormann A.M."/>
            <person name="Op den Camp H."/>
            <person name="Overmann J."/>
            <person name="Amann R."/>
            <person name="Jetten M.S.M."/>
            <person name="Mascher T."/>
            <person name="Medema M.H."/>
            <person name="Devos D.P."/>
            <person name="Kaster A.-K."/>
            <person name="Ovreas L."/>
            <person name="Rohde M."/>
            <person name="Galperin M.Y."/>
            <person name="Jogler C."/>
        </authorList>
    </citation>
    <scope>NUCLEOTIDE SEQUENCE [LARGE SCALE GENOMIC DNA]</scope>
    <source>
        <strain evidence="9 10">Enr13</strain>
    </source>
</reference>
<dbReference type="Pfam" id="PF00884">
    <property type="entry name" value="Sulfatase"/>
    <property type="match status" value="1"/>
</dbReference>
<dbReference type="Gene3D" id="3.40.720.10">
    <property type="entry name" value="Alkaline Phosphatase, subunit A"/>
    <property type="match status" value="1"/>
</dbReference>
<dbReference type="InterPro" id="IPR035874">
    <property type="entry name" value="IDS"/>
</dbReference>
<dbReference type="SUPFAM" id="SSF53649">
    <property type="entry name" value="Alkaline phosphatase-like"/>
    <property type="match status" value="1"/>
</dbReference>
<keyword evidence="3" id="KW-0479">Metal-binding</keyword>
<evidence type="ECO:0000313" key="9">
    <source>
        <dbReference type="EMBL" id="QDV41946.1"/>
    </source>
</evidence>
<evidence type="ECO:0000313" key="10">
    <source>
        <dbReference type="Proteomes" id="UP000319004"/>
    </source>
</evidence>
<dbReference type="Proteomes" id="UP000319004">
    <property type="component" value="Chromosome"/>
</dbReference>
<gene>
    <name evidence="9" type="primary">betC_12</name>
    <name evidence="9" type="ORF">Enr13x_17890</name>
</gene>
<sequence precursor="true">MIRTIFILWLTLAITPLAAADDRPNVLFIAADDLRCDLGCYGHPLVKTPNLDRLAARGTRFDRAYCAQALCNPARSSLLTGRRPNTLAQYNLTKHFRDAIPDVVTLPQHFKQNGYFAQNIGKIFHNWATEIQGDPDSWSVPAVMHFDSHRRDLPQVEGQLPRDYADAIRCECRDVPDDAYFDGRITTLALDALRERAASQEPFFLAVGFWKPHLPFNAPKKYWDLYDRDQITGPDCPQWPDGTPRIAWHNSQELLGKSKPATLTADDEQELRHGYLAAISYMDAQVGRLLGELDRLELTERTLVVFWSDHGFQLGDHTLWCKTSNFELDARVPLIIAPPEGVAVDQTDAIVELLDLYPTITDLCGLDAPSGLEGVSLRPLIDGEASKVKQAALTQHPRPSYYGKSMKAMGHSIRTPRFRYTEWRSSEDGSPAGGELVAVELYDHDVDPSESVNRAEDGDYQSYLSELRTILNSMAGEPRGQ</sequence>
<dbReference type="PANTHER" id="PTHR45953:SF1">
    <property type="entry name" value="IDURONATE 2-SULFATASE"/>
    <property type="match status" value="1"/>
</dbReference>
<evidence type="ECO:0000256" key="3">
    <source>
        <dbReference type="ARBA" id="ARBA00022723"/>
    </source>
</evidence>
<dbReference type="GO" id="GO:0005737">
    <property type="term" value="C:cytoplasm"/>
    <property type="evidence" value="ECO:0007669"/>
    <property type="project" value="TreeGrafter"/>
</dbReference>
<protein>
    <submittedName>
        <fullName evidence="9">Choline-sulfatase</fullName>
        <ecNumber evidence="9">3.1.6.6</ecNumber>
    </submittedName>
</protein>
<organism evidence="9 10">
    <name type="scientific">Stieleria neptunia</name>
    <dbReference type="NCBI Taxonomy" id="2527979"/>
    <lineage>
        <taxon>Bacteria</taxon>
        <taxon>Pseudomonadati</taxon>
        <taxon>Planctomycetota</taxon>
        <taxon>Planctomycetia</taxon>
        <taxon>Pirellulales</taxon>
        <taxon>Pirellulaceae</taxon>
        <taxon>Stieleria</taxon>
    </lineage>
</organism>
<feature type="signal peptide" evidence="7">
    <location>
        <begin position="1"/>
        <end position="19"/>
    </location>
</feature>
<dbReference type="GO" id="GO:0004423">
    <property type="term" value="F:iduronate-2-sulfatase activity"/>
    <property type="evidence" value="ECO:0007669"/>
    <property type="project" value="InterPro"/>
</dbReference>
<evidence type="ECO:0000256" key="4">
    <source>
        <dbReference type="ARBA" id="ARBA00022729"/>
    </source>
</evidence>
<dbReference type="AlphaFoldDB" id="A0A518HM69"/>
<dbReference type="InterPro" id="IPR000917">
    <property type="entry name" value="Sulfatase_N"/>
</dbReference>
<dbReference type="CDD" id="cd16030">
    <property type="entry name" value="iduronate-2-sulfatase"/>
    <property type="match status" value="1"/>
</dbReference>
<dbReference type="KEGG" id="snep:Enr13x_17890"/>
<dbReference type="GO" id="GO:0046872">
    <property type="term" value="F:metal ion binding"/>
    <property type="evidence" value="ECO:0007669"/>
    <property type="project" value="UniProtKB-KW"/>
</dbReference>
<dbReference type="RefSeq" id="WP_145385606.1">
    <property type="nucleotide sequence ID" value="NZ_CP037423.1"/>
</dbReference>
<evidence type="ECO:0000259" key="8">
    <source>
        <dbReference type="Pfam" id="PF00884"/>
    </source>
</evidence>
<proteinExistence type="inferred from homology"/>
<keyword evidence="4 7" id="KW-0732">Signal</keyword>
<dbReference type="EMBL" id="CP037423">
    <property type="protein sequence ID" value="QDV41946.1"/>
    <property type="molecule type" value="Genomic_DNA"/>
</dbReference>
<dbReference type="InterPro" id="IPR017850">
    <property type="entry name" value="Alkaline_phosphatase_core_sf"/>
</dbReference>
<keyword evidence="6" id="KW-0106">Calcium</keyword>
<keyword evidence="10" id="KW-1185">Reference proteome</keyword>
<dbReference type="GO" id="GO:0047753">
    <property type="term" value="F:choline-sulfatase activity"/>
    <property type="evidence" value="ECO:0007669"/>
    <property type="project" value="UniProtKB-EC"/>
</dbReference>
<evidence type="ECO:0000256" key="2">
    <source>
        <dbReference type="ARBA" id="ARBA00008779"/>
    </source>
</evidence>
<accession>A0A518HM69</accession>
<evidence type="ECO:0000256" key="7">
    <source>
        <dbReference type="SAM" id="SignalP"/>
    </source>
</evidence>
<name>A0A518HM69_9BACT</name>
<dbReference type="PANTHER" id="PTHR45953">
    <property type="entry name" value="IDURONATE 2-SULFATASE"/>
    <property type="match status" value="1"/>
</dbReference>
<dbReference type="OrthoDB" id="9782218at2"/>